<proteinExistence type="predicted"/>
<dbReference type="CDD" id="cd00167">
    <property type="entry name" value="SANT"/>
    <property type="match status" value="1"/>
</dbReference>
<evidence type="ECO:0000313" key="5">
    <source>
        <dbReference type="EMBL" id="CAL6040214.1"/>
    </source>
</evidence>
<feature type="domain" description="SANT" evidence="2">
    <location>
        <begin position="29"/>
        <end position="58"/>
    </location>
</feature>
<dbReference type="InterPro" id="IPR017930">
    <property type="entry name" value="Myb_dom"/>
</dbReference>
<dbReference type="Gene3D" id="1.10.10.60">
    <property type="entry name" value="Homeodomain-like"/>
    <property type="match status" value="1"/>
</dbReference>
<dbReference type="EMBL" id="CATOUU010000776">
    <property type="protein sequence ID" value="CAI9947391.1"/>
    <property type="molecule type" value="Genomic_DNA"/>
</dbReference>
<evidence type="ECO:0000259" key="1">
    <source>
        <dbReference type="PROSITE" id="PS50090"/>
    </source>
</evidence>
<dbReference type="Proteomes" id="UP001642409">
    <property type="component" value="Unassembled WGS sequence"/>
</dbReference>
<dbReference type="SMART" id="SM00717">
    <property type="entry name" value="SANT"/>
    <property type="match status" value="2"/>
</dbReference>
<dbReference type="SUPFAM" id="SSF46689">
    <property type="entry name" value="Homeodomain-like"/>
    <property type="match status" value="1"/>
</dbReference>
<evidence type="ECO:0000313" key="4">
    <source>
        <dbReference type="EMBL" id="CAI9947391.1"/>
    </source>
</evidence>
<dbReference type="EMBL" id="CAXDID020000145">
    <property type="protein sequence ID" value="CAL6040214.1"/>
    <property type="molecule type" value="Genomic_DNA"/>
</dbReference>
<dbReference type="InterPro" id="IPR017884">
    <property type="entry name" value="SANT_dom"/>
</dbReference>
<sequence>MSKQQWSENEVNQLISLTAINRARKTQINWEQIAKQMGNRTLSQCKSYYANIVKKTLDVDIRSNHMWTRVEIITLWTLCIKWDCNFVAVQEVMSNFTTKQLQSQWLQIKRKAAAIQESYHNVLRNPVYIRLVPTKQFLVEQYLVQVGCVRKLLINVKLLGIGQGDAPDFGHPVDVAEIKAFQAFFGDVDPDQLTQIYYQEQIRRGLSDQDLHM</sequence>
<feature type="domain" description="HTH myb-type" evidence="3">
    <location>
        <begin position="1"/>
        <end position="57"/>
    </location>
</feature>
<feature type="domain" description="Myb-like" evidence="1">
    <location>
        <begin position="1"/>
        <end position="53"/>
    </location>
</feature>
<dbReference type="InterPro" id="IPR001005">
    <property type="entry name" value="SANT/Myb"/>
</dbReference>
<evidence type="ECO:0000259" key="3">
    <source>
        <dbReference type="PROSITE" id="PS51294"/>
    </source>
</evidence>
<keyword evidence="6" id="KW-1185">Reference proteome</keyword>
<name>A0AA86PYV1_9EUKA</name>
<dbReference type="AlphaFoldDB" id="A0AA86PYV1"/>
<reference evidence="4" key="1">
    <citation type="submission" date="2023-06" db="EMBL/GenBank/DDBJ databases">
        <authorList>
            <person name="Kurt Z."/>
        </authorList>
    </citation>
    <scope>NUCLEOTIDE SEQUENCE</scope>
</reference>
<dbReference type="PROSITE" id="PS50090">
    <property type="entry name" value="MYB_LIKE"/>
    <property type="match status" value="1"/>
</dbReference>
<dbReference type="GO" id="GO:0003677">
    <property type="term" value="F:DNA binding"/>
    <property type="evidence" value="ECO:0007669"/>
    <property type="project" value="UniProtKB-KW"/>
</dbReference>
<dbReference type="Pfam" id="PF00249">
    <property type="entry name" value="Myb_DNA-binding"/>
    <property type="match status" value="1"/>
</dbReference>
<keyword evidence="4" id="KW-0238">DNA-binding</keyword>
<dbReference type="InterPro" id="IPR009057">
    <property type="entry name" value="Homeodomain-like_sf"/>
</dbReference>
<protein>
    <submittedName>
        <fullName evidence="4">Myb-like DNA-binding domain-containing protein</fullName>
    </submittedName>
    <submittedName>
        <fullName evidence="5">Myb-like_DNA-binding domain-containing protein</fullName>
    </submittedName>
</protein>
<gene>
    <name evidence="4" type="ORF">HINF_LOCUS35036</name>
    <name evidence="5" type="ORF">HINF_LOCUS38224</name>
</gene>
<evidence type="ECO:0000313" key="6">
    <source>
        <dbReference type="Proteomes" id="UP001642409"/>
    </source>
</evidence>
<evidence type="ECO:0000259" key="2">
    <source>
        <dbReference type="PROSITE" id="PS51293"/>
    </source>
</evidence>
<organism evidence="4">
    <name type="scientific">Hexamita inflata</name>
    <dbReference type="NCBI Taxonomy" id="28002"/>
    <lineage>
        <taxon>Eukaryota</taxon>
        <taxon>Metamonada</taxon>
        <taxon>Diplomonadida</taxon>
        <taxon>Hexamitidae</taxon>
        <taxon>Hexamitinae</taxon>
        <taxon>Hexamita</taxon>
    </lineage>
</organism>
<reference evidence="5 6" key="2">
    <citation type="submission" date="2024-07" db="EMBL/GenBank/DDBJ databases">
        <authorList>
            <person name="Akdeniz Z."/>
        </authorList>
    </citation>
    <scope>NUCLEOTIDE SEQUENCE [LARGE SCALE GENOMIC DNA]</scope>
</reference>
<comment type="caution">
    <text evidence="4">The sequence shown here is derived from an EMBL/GenBank/DDBJ whole genome shotgun (WGS) entry which is preliminary data.</text>
</comment>
<dbReference type="PROSITE" id="PS51294">
    <property type="entry name" value="HTH_MYB"/>
    <property type="match status" value="1"/>
</dbReference>
<dbReference type="PROSITE" id="PS51293">
    <property type="entry name" value="SANT"/>
    <property type="match status" value="1"/>
</dbReference>
<accession>A0AA86PYV1</accession>